<organism evidence="1 2">
    <name type="scientific">Diversispora epigaea</name>
    <dbReference type="NCBI Taxonomy" id="1348612"/>
    <lineage>
        <taxon>Eukaryota</taxon>
        <taxon>Fungi</taxon>
        <taxon>Fungi incertae sedis</taxon>
        <taxon>Mucoromycota</taxon>
        <taxon>Glomeromycotina</taxon>
        <taxon>Glomeromycetes</taxon>
        <taxon>Diversisporales</taxon>
        <taxon>Diversisporaceae</taxon>
        <taxon>Diversispora</taxon>
    </lineage>
</organism>
<reference evidence="1 2" key="1">
    <citation type="submission" date="2018-08" db="EMBL/GenBank/DDBJ databases">
        <title>Genome and evolution of the arbuscular mycorrhizal fungus Diversispora epigaea (formerly Glomus versiforme) and its bacterial endosymbionts.</title>
        <authorList>
            <person name="Sun X."/>
            <person name="Fei Z."/>
            <person name="Harrison M."/>
        </authorList>
    </citation>
    <scope>NUCLEOTIDE SEQUENCE [LARGE SCALE GENOMIC DNA]</scope>
    <source>
        <strain evidence="1 2">IT104</strain>
    </source>
</reference>
<evidence type="ECO:0000313" key="2">
    <source>
        <dbReference type="Proteomes" id="UP000266861"/>
    </source>
</evidence>
<gene>
    <name evidence="1" type="ORF">Glove_114g71</name>
</gene>
<protein>
    <submittedName>
        <fullName evidence="1">Uncharacterized protein</fullName>
    </submittedName>
</protein>
<evidence type="ECO:0000313" key="1">
    <source>
        <dbReference type="EMBL" id="RHZ82084.1"/>
    </source>
</evidence>
<dbReference type="EMBL" id="PQFF01000106">
    <property type="protein sequence ID" value="RHZ82084.1"/>
    <property type="molecule type" value="Genomic_DNA"/>
</dbReference>
<comment type="caution">
    <text evidence="1">The sequence shown here is derived from an EMBL/GenBank/DDBJ whole genome shotgun (WGS) entry which is preliminary data.</text>
</comment>
<accession>A0A397JA71</accession>
<dbReference type="OrthoDB" id="2424037at2759"/>
<dbReference type="Proteomes" id="UP000266861">
    <property type="component" value="Unassembled WGS sequence"/>
</dbReference>
<dbReference type="AlphaFoldDB" id="A0A397JA71"/>
<proteinExistence type="predicted"/>
<sequence length="198" mass="23601">MSFESQIIYNSDNTVPVPFGHSQSRLTTTQLIKEKIIELHRVESAVDFLEWEDLYGKQKSKKGQEYIELINWHQKRQIVLVMDHPSTSYKNRRKSSSHLHIGYWKYTKELTEALSNSKEVCNNKKLKSFIDCEDRRFKEDIGPWTIFHYLIEVLKPKGYVLYYQQPDLFQPEDSAEHYYQLTVSDNFWSCNGRDFGQF</sequence>
<keyword evidence="2" id="KW-1185">Reference proteome</keyword>
<name>A0A397JA71_9GLOM</name>